<evidence type="ECO:0000256" key="3">
    <source>
        <dbReference type="PROSITE-ProRule" id="PRU00169"/>
    </source>
</evidence>
<dbReference type="RefSeq" id="WP_127111008.1">
    <property type="nucleotide sequence ID" value="NZ_RZGR01000001.1"/>
</dbReference>
<proteinExistence type="predicted"/>
<evidence type="ECO:0000256" key="1">
    <source>
        <dbReference type="ARBA" id="ARBA00022553"/>
    </source>
</evidence>
<dbReference type="SMART" id="SM00448">
    <property type="entry name" value="REC"/>
    <property type="match status" value="1"/>
</dbReference>
<dbReference type="PROSITE" id="PS50113">
    <property type="entry name" value="PAC"/>
    <property type="match status" value="1"/>
</dbReference>
<dbReference type="InterPro" id="IPR011006">
    <property type="entry name" value="CheY-like_superfamily"/>
</dbReference>
<feature type="domain" description="Response regulatory" evidence="4">
    <location>
        <begin position="165"/>
        <end position="283"/>
    </location>
</feature>
<gene>
    <name evidence="6" type="ORF">EKM59_00515</name>
</gene>
<evidence type="ECO:0000256" key="2">
    <source>
        <dbReference type="ARBA" id="ARBA00023012"/>
    </source>
</evidence>
<sequence length="297" mass="34332">MARQITTENYVDSFSIHQFYMEILNCMPDIVYWVDSDCNLKGCNISFVKLLNLKQVRDFNGTPYEQMAKFTKWSKERIEAFRLDDMKVIFSGQQQWDIEEAPVYDEKGEATYFLARRVPLFDEHRHVTELVVVLTDITERKKLETQVAKPEEDVPQEVKHVAEPHILMVEDNFIAQKVEEALLTALNCQVDIAESGDKALQLFSPGKYDMVLMDIGLEDTSGYMVAKKFRQMEENTDFHVPIIALTSYQADVVKEDCKEYFMDGVLTKPLTSEQAKQIIQHFVNHEKIAVKGLKGEN</sequence>
<keyword evidence="7" id="KW-1185">Reference proteome</keyword>
<dbReference type="InterPro" id="IPR035965">
    <property type="entry name" value="PAS-like_dom_sf"/>
</dbReference>
<dbReference type="GO" id="GO:0016301">
    <property type="term" value="F:kinase activity"/>
    <property type="evidence" value="ECO:0007669"/>
    <property type="project" value="UniProtKB-KW"/>
</dbReference>
<keyword evidence="6" id="KW-0418">Kinase</keyword>
<dbReference type="CDD" id="cd17546">
    <property type="entry name" value="REC_hyHK_CKI1_RcsC-like"/>
    <property type="match status" value="1"/>
</dbReference>
<dbReference type="PROSITE" id="PS50110">
    <property type="entry name" value="RESPONSE_REGULATORY"/>
    <property type="match status" value="1"/>
</dbReference>
<feature type="modified residue" description="4-aspartylphosphate" evidence="3">
    <location>
        <position position="214"/>
    </location>
</feature>
<dbReference type="Gene3D" id="3.30.450.20">
    <property type="entry name" value="PAS domain"/>
    <property type="match status" value="1"/>
</dbReference>
<organism evidence="6 7">
    <name type="scientific">Legionella septentrionalis</name>
    <dbReference type="NCBI Taxonomy" id="2498109"/>
    <lineage>
        <taxon>Bacteria</taxon>
        <taxon>Pseudomonadati</taxon>
        <taxon>Pseudomonadota</taxon>
        <taxon>Gammaproteobacteria</taxon>
        <taxon>Legionellales</taxon>
        <taxon>Legionellaceae</taxon>
        <taxon>Legionella</taxon>
    </lineage>
</organism>
<reference evidence="6 7" key="1">
    <citation type="submission" date="2018-12" db="EMBL/GenBank/DDBJ databases">
        <title>Legionella sp,whole genome shotgun sequence.</title>
        <authorList>
            <person name="Wu H."/>
        </authorList>
    </citation>
    <scope>NUCLEOTIDE SEQUENCE [LARGE SCALE GENOMIC DNA]</scope>
    <source>
        <strain evidence="7">km714</strain>
    </source>
</reference>
<feature type="domain" description="PAC" evidence="5">
    <location>
        <begin position="97"/>
        <end position="149"/>
    </location>
</feature>
<name>A0A433JMF7_9GAMM</name>
<dbReference type="EMBL" id="RZGR01000001">
    <property type="protein sequence ID" value="RUQ91576.1"/>
    <property type="molecule type" value="Genomic_DNA"/>
</dbReference>
<keyword evidence="1 3" id="KW-0597">Phosphoprotein</keyword>
<keyword evidence="2" id="KW-0902">Two-component regulatory system</keyword>
<dbReference type="Gene3D" id="3.40.50.2300">
    <property type="match status" value="1"/>
</dbReference>
<dbReference type="SUPFAM" id="SSF55785">
    <property type="entry name" value="PYP-like sensor domain (PAS domain)"/>
    <property type="match status" value="1"/>
</dbReference>
<dbReference type="PANTHER" id="PTHR45339:SF1">
    <property type="entry name" value="HYBRID SIGNAL TRANSDUCTION HISTIDINE KINASE J"/>
    <property type="match status" value="1"/>
</dbReference>
<dbReference type="GO" id="GO:0000160">
    <property type="term" value="P:phosphorelay signal transduction system"/>
    <property type="evidence" value="ECO:0007669"/>
    <property type="project" value="UniProtKB-KW"/>
</dbReference>
<evidence type="ECO:0000313" key="6">
    <source>
        <dbReference type="EMBL" id="RUQ91576.1"/>
    </source>
</evidence>
<dbReference type="AlphaFoldDB" id="A0A433JMF7"/>
<dbReference type="InterPro" id="IPR001789">
    <property type="entry name" value="Sig_transdc_resp-reg_receiver"/>
</dbReference>
<dbReference type="InterPro" id="IPR000700">
    <property type="entry name" value="PAS-assoc_C"/>
</dbReference>
<dbReference type="Pfam" id="PF08448">
    <property type="entry name" value="PAS_4"/>
    <property type="match status" value="1"/>
</dbReference>
<dbReference type="PANTHER" id="PTHR45339">
    <property type="entry name" value="HYBRID SIGNAL TRANSDUCTION HISTIDINE KINASE J"/>
    <property type="match status" value="1"/>
</dbReference>
<dbReference type="InterPro" id="IPR013656">
    <property type="entry name" value="PAS_4"/>
</dbReference>
<evidence type="ECO:0000259" key="5">
    <source>
        <dbReference type="PROSITE" id="PS50113"/>
    </source>
</evidence>
<accession>A0A433JMF7</accession>
<evidence type="ECO:0000259" key="4">
    <source>
        <dbReference type="PROSITE" id="PS50110"/>
    </source>
</evidence>
<keyword evidence="6" id="KW-0808">Transferase</keyword>
<dbReference type="Pfam" id="PF00072">
    <property type="entry name" value="Response_reg"/>
    <property type="match status" value="1"/>
</dbReference>
<comment type="caution">
    <text evidence="6">The sequence shown here is derived from an EMBL/GenBank/DDBJ whole genome shotgun (WGS) entry which is preliminary data.</text>
</comment>
<evidence type="ECO:0000313" key="7">
    <source>
        <dbReference type="Proteomes" id="UP000288012"/>
    </source>
</evidence>
<dbReference type="SUPFAM" id="SSF52172">
    <property type="entry name" value="CheY-like"/>
    <property type="match status" value="1"/>
</dbReference>
<protein>
    <submittedName>
        <fullName evidence="6">PAS domain-containing sensor histidine kinase</fullName>
    </submittedName>
</protein>
<dbReference type="Proteomes" id="UP000288012">
    <property type="component" value="Unassembled WGS sequence"/>
</dbReference>